<gene>
    <name evidence="4" type="ORF">CGL56_17675</name>
</gene>
<dbReference type="Gene3D" id="2.60.120.260">
    <property type="entry name" value="Galactose-binding domain-like"/>
    <property type="match status" value="1"/>
</dbReference>
<dbReference type="InterPro" id="IPR005181">
    <property type="entry name" value="SASA"/>
</dbReference>
<keyword evidence="2" id="KW-0732">Signal</keyword>
<keyword evidence="5" id="KW-1185">Reference proteome</keyword>
<comment type="caution">
    <text evidence="4">The sequence shown here is derived from an EMBL/GenBank/DDBJ whole genome shotgun (WGS) entry which is preliminary data.</text>
</comment>
<accession>A0A2G0CAV3</accession>
<dbReference type="Gene3D" id="2.60.40.10">
    <property type="entry name" value="Immunoglobulins"/>
    <property type="match status" value="1"/>
</dbReference>
<evidence type="ECO:0000259" key="3">
    <source>
        <dbReference type="Pfam" id="PF03629"/>
    </source>
</evidence>
<reference evidence="4 5" key="1">
    <citation type="submission" date="2017-10" db="EMBL/GenBank/DDBJ databases">
        <title>The draft genome sequence of Lewinella marina KCTC 32374.</title>
        <authorList>
            <person name="Wang K."/>
        </authorList>
    </citation>
    <scope>NUCLEOTIDE SEQUENCE [LARGE SCALE GENOMIC DNA]</scope>
    <source>
        <strain evidence="4 5">MKG-38</strain>
    </source>
</reference>
<keyword evidence="1" id="KW-0378">Hydrolase</keyword>
<dbReference type="PANTHER" id="PTHR22901:SF0">
    <property type="entry name" value="SIALATE O-ACETYLESTERASE"/>
    <property type="match status" value="1"/>
</dbReference>
<evidence type="ECO:0000313" key="5">
    <source>
        <dbReference type="Proteomes" id="UP000226437"/>
    </source>
</evidence>
<evidence type="ECO:0000256" key="1">
    <source>
        <dbReference type="ARBA" id="ARBA00022801"/>
    </source>
</evidence>
<dbReference type="GO" id="GO:0004553">
    <property type="term" value="F:hydrolase activity, hydrolyzing O-glycosyl compounds"/>
    <property type="evidence" value="ECO:0007669"/>
    <property type="project" value="InterPro"/>
</dbReference>
<dbReference type="InterPro" id="IPR008979">
    <property type="entry name" value="Galactose-bd-like_sf"/>
</dbReference>
<organism evidence="4 5">
    <name type="scientific">Neolewinella marina</name>
    <dbReference type="NCBI Taxonomy" id="438751"/>
    <lineage>
        <taxon>Bacteria</taxon>
        <taxon>Pseudomonadati</taxon>
        <taxon>Bacteroidota</taxon>
        <taxon>Saprospiria</taxon>
        <taxon>Saprospirales</taxon>
        <taxon>Lewinellaceae</taxon>
        <taxon>Neolewinella</taxon>
    </lineage>
</organism>
<dbReference type="OrthoDB" id="9816001at2"/>
<dbReference type="SUPFAM" id="SSF52266">
    <property type="entry name" value="SGNH hydrolase"/>
    <property type="match status" value="1"/>
</dbReference>
<dbReference type="Pfam" id="PF03629">
    <property type="entry name" value="SASA"/>
    <property type="match status" value="2"/>
</dbReference>
<dbReference type="InterPro" id="IPR036514">
    <property type="entry name" value="SGNH_hydro_sf"/>
</dbReference>
<dbReference type="AlphaFoldDB" id="A0A2G0CAV3"/>
<sequence>MRLAFLSLFLILLAAPVAAQVRLPRLLSDGVVLQRDTELNLWGWASPGERVSLNLDGARYRTRAGADGKWRITLPARPAGGPYDLEFRATNRVWLRDVLFGDVWLCSGQSNMELALDRVRDEYPDIVNHYTNDRIRQFLVPDRYDFNRPHDDLEAGAWESARPENLPGFTAVGFFFAREIYEREQVPIGLINAALGGSPVESWMSEDALKRFPEAYAEMQRFRDTAMVAELEARERAAQAEWLRQLNASDAGLESTTRWSAANLDESNWREMQVPGYWADQGTGLLNGSVWLRRSVEVPTAMAGREARLWLGRVVDQDSVWLNGTFIGTTSYQYPPRKYTVPAGELRAGKNTLAVRVINGGGKGGFVPDKPYFLAVGGVDTIDLRGTWKYRVGAPMDPQPGTTFVRWKAGGLFNRMIAPLRDFPLKGVLWYQGESNTGDPAGYAKTFPALIQDWRRQWGHEGLPFLFVQLTNFMDPAPGPSESNWAALRQAQLETLRLPHTGMAVAIDVGEWNDIHPLNKESVGHRLALAARRVAYGDPESPFSPYPSETTFLPGVVRITLAGTDQLTVKDGDDRPRYFEISGDGKRFVRASARLEGNTVIVSSPEVPQPVAVRYAWADNPAEANLYSAEGLPVSPFEVRKDGQR</sequence>
<name>A0A2G0CAV3_9BACT</name>
<evidence type="ECO:0000313" key="4">
    <source>
        <dbReference type="EMBL" id="PHK97109.1"/>
    </source>
</evidence>
<feature type="domain" description="Sialate O-acetylesterase" evidence="3">
    <location>
        <begin position="102"/>
        <end position="219"/>
    </location>
</feature>
<feature type="chain" id="PRO_5013746567" evidence="2">
    <location>
        <begin position="20"/>
        <end position="645"/>
    </location>
</feature>
<dbReference type="PANTHER" id="PTHR22901">
    <property type="entry name" value="SIALATE O-ACETYLESTERASE"/>
    <property type="match status" value="1"/>
</dbReference>
<feature type="domain" description="Sialate O-acetylesterase" evidence="3">
    <location>
        <begin position="401"/>
        <end position="528"/>
    </location>
</feature>
<dbReference type="Gene3D" id="3.40.50.1110">
    <property type="entry name" value="SGNH hydrolase"/>
    <property type="match status" value="2"/>
</dbReference>
<dbReference type="GO" id="GO:0001681">
    <property type="term" value="F:sialate O-acetylesterase activity"/>
    <property type="evidence" value="ECO:0007669"/>
    <property type="project" value="InterPro"/>
</dbReference>
<dbReference type="InterPro" id="IPR039329">
    <property type="entry name" value="SIAE"/>
</dbReference>
<protein>
    <submittedName>
        <fullName evidence="4">Sialate O-acetylesterase</fullName>
    </submittedName>
</protein>
<dbReference type="EMBL" id="PDLO01000013">
    <property type="protein sequence ID" value="PHK97109.1"/>
    <property type="molecule type" value="Genomic_DNA"/>
</dbReference>
<dbReference type="Proteomes" id="UP000226437">
    <property type="component" value="Unassembled WGS sequence"/>
</dbReference>
<feature type="signal peptide" evidence="2">
    <location>
        <begin position="1"/>
        <end position="19"/>
    </location>
</feature>
<dbReference type="InterPro" id="IPR013783">
    <property type="entry name" value="Ig-like_fold"/>
</dbReference>
<evidence type="ECO:0000256" key="2">
    <source>
        <dbReference type="SAM" id="SignalP"/>
    </source>
</evidence>
<dbReference type="SUPFAM" id="SSF49785">
    <property type="entry name" value="Galactose-binding domain-like"/>
    <property type="match status" value="1"/>
</dbReference>
<dbReference type="RefSeq" id="WP_099107919.1">
    <property type="nucleotide sequence ID" value="NZ_JAATJF010000002.1"/>
</dbReference>
<dbReference type="GO" id="GO:0005975">
    <property type="term" value="P:carbohydrate metabolic process"/>
    <property type="evidence" value="ECO:0007669"/>
    <property type="project" value="InterPro"/>
</dbReference>
<proteinExistence type="predicted"/>